<dbReference type="Gene3D" id="2.170.150.70">
    <property type="match status" value="1"/>
</dbReference>
<gene>
    <name evidence="5" type="ORF">G3256_10670</name>
</gene>
<evidence type="ECO:0000256" key="1">
    <source>
        <dbReference type="ARBA" id="ARBA00005495"/>
    </source>
</evidence>
<dbReference type="EMBL" id="CP048788">
    <property type="protein sequence ID" value="QJF51590.1"/>
    <property type="molecule type" value="Genomic_DNA"/>
</dbReference>
<dbReference type="GO" id="GO:0046872">
    <property type="term" value="F:metal ion binding"/>
    <property type="evidence" value="ECO:0007669"/>
    <property type="project" value="UniProtKB-KW"/>
</dbReference>
<dbReference type="PANTHER" id="PTHR28620:SF1">
    <property type="entry name" value="CENP-V_GFA DOMAIN-CONTAINING PROTEIN"/>
    <property type="match status" value="1"/>
</dbReference>
<evidence type="ECO:0000259" key="4">
    <source>
        <dbReference type="PROSITE" id="PS51891"/>
    </source>
</evidence>
<dbReference type="AlphaFoldDB" id="A0A858STE5"/>
<keyword evidence="2" id="KW-0479">Metal-binding</keyword>
<protein>
    <submittedName>
        <fullName evidence="5">GFA family protein</fullName>
    </submittedName>
</protein>
<organism evidence="5 6">
    <name type="scientific">Roseobacter ponti</name>
    <dbReference type="NCBI Taxonomy" id="1891787"/>
    <lineage>
        <taxon>Bacteria</taxon>
        <taxon>Pseudomonadati</taxon>
        <taxon>Pseudomonadota</taxon>
        <taxon>Alphaproteobacteria</taxon>
        <taxon>Rhodobacterales</taxon>
        <taxon>Roseobacteraceae</taxon>
        <taxon>Roseobacter</taxon>
    </lineage>
</organism>
<sequence>MSRTVTASCHCGAIVLEAALTADPGSAARCTCSFCARRQAANVSARAASVRVIRGAGNLSLYTWGTHRAKHWFCRTCGIYTHHQRFSDPSECGINVGCIEGVHPWELEPFAWNDGHSLLPGEDED</sequence>
<comment type="similarity">
    <text evidence="1">Belongs to the Gfa family.</text>
</comment>
<dbReference type="Proteomes" id="UP000503308">
    <property type="component" value="Chromosome"/>
</dbReference>
<evidence type="ECO:0000313" key="5">
    <source>
        <dbReference type="EMBL" id="QJF51590.1"/>
    </source>
</evidence>
<dbReference type="InterPro" id="IPR011057">
    <property type="entry name" value="Mss4-like_sf"/>
</dbReference>
<dbReference type="InterPro" id="IPR052355">
    <property type="entry name" value="CENP-V-like"/>
</dbReference>
<dbReference type="Pfam" id="PF04828">
    <property type="entry name" value="GFA"/>
    <property type="match status" value="1"/>
</dbReference>
<feature type="domain" description="CENP-V/GFA" evidence="4">
    <location>
        <begin position="5"/>
        <end position="106"/>
    </location>
</feature>
<dbReference type="GO" id="GO:0016846">
    <property type="term" value="F:carbon-sulfur lyase activity"/>
    <property type="evidence" value="ECO:0007669"/>
    <property type="project" value="InterPro"/>
</dbReference>
<dbReference type="KEGG" id="rpon:G3256_10670"/>
<proteinExistence type="inferred from homology"/>
<keyword evidence="6" id="KW-1185">Reference proteome</keyword>
<dbReference type="SUPFAM" id="SSF51316">
    <property type="entry name" value="Mss4-like"/>
    <property type="match status" value="1"/>
</dbReference>
<accession>A0A858STE5</accession>
<keyword evidence="3" id="KW-0862">Zinc</keyword>
<dbReference type="InterPro" id="IPR006913">
    <property type="entry name" value="CENP-V/GFA"/>
</dbReference>
<dbReference type="RefSeq" id="WP_169640807.1">
    <property type="nucleotide sequence ID" value="NZ_CP048788.1"/>
</dbReference>
<reference evidence="5 6" key="1">
    <citation type="submission" date="2020-02" db="EMBL/GenBank/DDBJ databases">
        <title>Genome sequence of Roseobacter ponti.</title>
        <authorList>
            <person name="Hollensteiner J."/>
            <person name="Schneider D."/>
            <person name="Poehlein A."/>
            <person name="Daniel R."/>
        </authorList>
    </citation>
    <scope>NUCLEOTIDE SEQUENCE [LARGE SCALE GENOMIC DNA]</scope>
    <source>
        <strain evidence="5 6">DSM 106830</strain>
    </source>
</reference>
<dbReference type="PANTHER" id="PTHR28620">
    <property type="entry name" value="CENTROMERE PROTEIN V"/>
    <property type="match status" value="1"/>
</dbReference>
<evidence type="ECO:0000256" key="2">
    <source>
        <dbReference type="ARBA" id="ARBA00022723"/>
    </source>
</evidence>
<name>A0A858STE5_9RHOB</name>
<evidence type="ECO:0000313" key="6">
    <source>
        <dbReference type="Proteomes" id="UP000503308"/>
    </source>
</evidence>
<dbReference type="PROSITE" id="PS51891">
    <property type="entry name" value="CENP_V_GFA"/>
    <property type="match status" value="1"/>
</dbReference>
<evidence type="ECO:0000256" key="3">
    <source>
        <dbReference type="ARBA" id="ARBA00022833"/>
    </source>
</evidence>